<dbReference type="AlphaFoldDB" id="D5V5H8"/>
<dbReference type="InterPro" id="IPR011051">
    <property type="entry name" value="RmlC_Cupin_sf"/>
</dbReference>
<dbReference type="Pfam" id="PF07883">
    <property type="entry name" value="Cupin_2"/>
    <property type="match status" value="1"/>
</dbReference>
<dbReference type="EMBL" id="CP001999">
    <property type="protein sequence ID" value="ADG93113.1"/>
    <property type="molecule type" value="Genomic_DNA"/>
</dbReference>
<proteinExistence type="predicted"/>
<name>D5V5H8_ARCNC</name>
<feature type="chain" id="PRO_5003078128" evidence="1">
    <location>
        <begin position="20"/>
        <end position="140"/>
    </location>
</feature>
<dbReference type="eggNOG" id="COG1917">
    <property type="taxonomic scope" value="Bacteria"/>
</dbReference>
<reference evidence="3 4" key="1">
    <citation type="journal article" date="2010" name="Stand. Genomic Sci.">
        <title>Complete genome sequence of Arcobacter nitrofigilis type strain (CI).</title>
        <authorList>
            <person name="Pati A."/>
            <person name="Gronow S."/>
            <person name="Lapidus A."/>
            <person name="Copeland A."/>
            <person name="Glavina Del Rio T."/>
            <person name="Nolan M."/>
            <person name="Lucas S."/>
            <person name="Tice H."/>
            <person name="Cheng J.F."/>
            <person name="Han C."/>
            <person name="Chertkov O."/>
            <person name="Bruce D."/>
            <person name="Tapia R."/>
            <person name="Goodwin L."/>
            <person name="Pitluck S."/>
            <person name="Liolios K."/>
            <person name="Ivanova N."/>
            <person name="Mavromatis K."/>
            <person name="Chen A."/>
            <person name="Palaniappan K."/>
            <person name="Land M."/>
            <person name="Hauser L."/>
            <person name="Chang Y.J."/>
            <person name="Jeffries C.D."/>
            <person name="Detter J.C."/>
            <person name="Rohde M."/>
            <person name="Goker M."/>
            <person name="Bristow J."/>
            <person name="Eisen J.A."/>
            <person name="Markowitz V."/>
            <person name="Hugenholtz P."/>
            <person name="Klenk H.P."/>
            <person name="Kyrpides N.C."/>
        </authorList>
    </citation>
    <scope>NUCLEOTIDE SEQUENCE [LARGE SCALE GENOMIC DNA]</scope>
    <source>
        <strain evidence="4">ATCC 33309 / DSM 7299 / CCUG 15893 / LMG 7604 / NCTC 12251 / CI</strain>
    </source>
</reference>
<gene>
    <name evidence="3" type="ordered locus">Arnit_1456</name>
</gene>
<dbReference type="InterPro" id="IPR014710">
    <property type="entry name" value="RmlC-like_jellyroll"/>
</dbReference>
<dbReference type="PANTHER" id="PTHR36156">
    <property type="entry name" value="SLR2101 PROTEIN"/>
    <property type="match status" value="1"/>
</dbReference>
<feature type="signal peptide" evidence="1">
    <location>
        <begin position="1"/>
        <end position="19"/>
    </location>
</feature>
<dbReference type="RefSeq" id="WP_013135258.1">
    <property type="nucleotide sequence ID" value="NC_014166.1"/>
</dbReference>
<feature type="domain" description="Cupin type-2" evidence="2">
    <location>
        <begin position="58"/>
        <end position="125"/>
    </location>
</feature>
<keyword evidence="4" id="KW-1185">Reference proteome</keyword>
<dbReference type="STRING" id="572480.Arnit_1456"/>
<evidence type="ECO:0000313" key="4">
    <source>
        <dbReference type="Proteomes" id="UP000000939"/>
    </source>
</evidence>
<dbReference type="Gene3D" id="2.60.120.10">
    <property type="entry name" value="Jelly Rolls"/>
    <property type="match status" value="1"/>
</dbReference>
<dbReference type="InterPro" id="IPR047142">
    <property type="entry name" value="OryJ/VirC-like"/>
</dbReference>
<evidence type="ECO:0000256" key="1">
    <source>
        <dbReference type="SAM" id="SignalP"/>
    </source>
</evidence>
<dbReference type="PANTHER" id="PTHR36156:SF2">
    <property type="entry name" value="CUPIN TYPE-2 DOMAIN-CONTAINING PROTEIN"/>
    <property type="match status" value="1"/>
</dbReference>
<dbReference type="CDD" id="cd02236">
    <property type="entry name" value="cupin_CV2614-like"/>
    <property type="match status" value="1"/>
</dbReference>
<accession>D5V5H8</accession>
<organism evidence="3 4">
    <name type="scientific">Arcobacter nitrofigilis (strain ATCC 33309 / DSM 7299 / CCUG 15893 / LMG 7604 / NCTC 12251 / CI)</name>
    <name type="common">Campylobacter nitrofigilis</name>
    <dbReference type="NCBI Taxonomy" id="572480"/>
    <lineage>
        <taxon>Bacteria</taxon>
        <taxon>Pseudomonadati</taxon>
        <taxon>Campylobacterota</taxon>
        <taxon>Epsilonproteobacteria</taxon>
        <taxon>Campylobacterales</taxon>
        <taxon>Arcobacteraceae</taxon>
        <taxon>Arcobacter</taxon>
    </lineage>
</organism>
<evidence type="ECO:0000259" key="2">
    <source>
        <dbReference type="Pfam" id="PF07883"/>
    </source>
</evidence>
<dbReference type="SUPFAM" id="SSF51182">
    <property type="entry name" value="RmlC-like cupins"/>
    <property type="match status" value="1"/>
</dbReference>
<keyword evidence="1" id="KW-0732">Signal</keyword>
<protein>
    <submittedName>
        <fullName evidence="3">Cupin 2 conserved barrel domain protein</fullName>
    </submittedName>
</protein>
<dbReference type="KEGG" id="ant:Arnit_1456"/>
<dbReference type="Proteomes" id="UP000000939">
    <property type="component" value="Chromosome"/>
</dbReference>
<sequence precursor="true">MKKLFMLVFILGISQFGFASDHGNNIKVETVAKTTKSWDGTTLPHYIKGQPEVTILKITIPPHTKLAWHKHTVINAGILLKGHLTVKSETNKVLNLKAGDSIVELVETYHYGVNDYDEPAVIVVFYAGEKGKPITLLKQK</sequence>
<dbReference type="InterPro" id="IPR013096">
    <property type="entry name" value="Cupin_2"/>
</dbReference>
<dbReference type="HOGENOM" id="CLU_136176_1_0_7"/>
<evidence type="ECO:0000313" key="3">
    <source>
        <dbReference type="EMBL" id="ADG93113.1"/>
    </source>
</evidence>